<evidence type="ECO:0000313" key="2">
    <source>
        <dbReference type="EMBL" id="SDE65951.1"/>
    </source>
</evidence>
<dbReference type="GO" id="GO:0006974">
    <property type="term" value="P:DNA damage response"/>
    <property type="evidence" value="ECO:0007669"/>
    <property type="project" value="TreeGrafter"/>
</dbReference>
<organism evidence="2 3">
    <name type="scientific">Bradyrhizobium brasilense</name>
    <dbReference type="NCBI Taxonomy" id="1419277"/>
    <lineage>
        <taxon>Bacteria</taxon>
        <taxon>Pseudomonadati</taxon>
        <taxon>Pseudomonadota</taxon>
        <taxon>Alphaproteobacteria</taxon>
        <taxon>Hyphomicrobiales</taxon>
        <taxon>Nitrobacteraceae</taxon>
        <taxon>Bradyrhizobium</taxon>
    </lineage>
</organism>
<dbReference type="PANTHER" id="PTHR34387:SF1">
    <property type="entry name" value="PERIPLASMIC IMMUNOGENIC PROTEIN"/>
    <property type="match status" value="1"/>
</dbReference>
<dbReference type="Gene3D" id="3.30.70.2970">
    <property type="entry name" value="Protein of unknown function (DUF541), domain 2"/>
    <property type="match status" value="1"/>
</dbReference>
<protein>
    <recommendedName>
        <fullName evidence="4">DUF541 domain-containing protein</fullName>
    </recommendedName>
</protein>
<gene>
    <name evidence="2" type="ORF">SAMN05216337_103150</name>
</gene>
<dbReference type="Proteomes" id="UP000199245">
    <property type="component" value="Unassembled WGS sequence"/>
</dbReference>
<dbReference type="RefSeq" id="WP_092087012.1">
    <property type="nucleotide sequence ID" value="NZ_FMZW01000031.1"/>
</dbReference>
<dbReference type="AlphaFoldDB" id="A0A1G7EQK3"/>
<dbReference type="InterPro" id="IPR007497">
    <property type="entry name" value="SIMPL/DUF541"/>
</dbReference>
<evidence type="ECO:0008006" key="4">
    <source>
        <dbReference type="Google" id="ProtNLM"/>
    </source>
</evidence>
<feature type="chain" id="PRO_5011729646" description="DUF541 domain-containing protein" evidence="1">
    <location>
        <begin position="32"/>
        <end position="246"/>
    </location>
</feature>
<evidence type="ECO:0000313" key="3">
    <source>
        <dbReference type="Proteomes" id="UP000199245"/>
    </source>
</evidence>
<dbReference type="Gene3D" id="3.30.110.170">
    <property type="entry name" value="Protein of unknown function (DUF541), domain 1"/>
    <property type="match status" value="1"/>
</dbReference>
<reference evidence="2 3" key="1">
    <citation type="submission" date="2016-10" db="EMBL/GenBank/DDBJ databases">
        <authorList>
            <person name="de Groot N.N."/>
        </authorList>
    </citation>
    <scope>NUCLEOTIDE SEQUENCE [LARGE SCALE GENOMIC DNA]</scope>
    <source>
        <strain evidence="2 3">R5</strain>
    </source>
</reference>
<dbReference type="InterPro" id="IPR052022">
    <property type="entry name" value="26kDa_periplasmic_antigen"/>
</dbReference>
<dbReference type="PANTHER" id="PTHR34387">
    <property type="entry name" value="SLR1258 PROTEIN"/>
    <property type="match status" value="1"/>
</dbReference>
<name>A0A1G7EQK3_9BRAD</name>
<proteinExistence type="predicted"/>
<dbReference type="EMBL" id="FMZW01000031">
    <property type="protein sequence ID" value="SDE65951.1"/>
    <property type="molecule type" value="Genomic_DNA"/>
</dbReference>
<accession>A0A1G7EQK3</accession>
<keyword evidence="1" id="KW-0732">Signal</keyword>
<sequence>MTHRLPLGLPLGLSFAATLIATTLLAAPALANDDFPPAVSVTGEATVSAPPDQAQLDAGVTTDAKTAREAAEANNVTMGKVLAALKGAGIAEKDFQTSRLSLQPQFANRGPSSPNAPPSIVGYHASNRVTIRLHDVSKVASVIDVLVGAGANDIGGLNFSVSQASKLLDEAREKAIADARRKAEIYAKAAGVTLGAPLNIAEVGSAPVPVFRPKMATAGFAAPTPVAQGEETLTVNVSVSWAIKEK</sequence>
<feature type="signal peptide" evidence="1">
    <location>
        <begin position="1"/>
        <end position="31"/>
    </location>
</feature>
<evidence type="ECO:0000256" key="1">
    <source>
        <dbReference type="SAM" id="SignalP"/>
    </source>
</evidence>
<dbReference type="Pfam" id="PF04402">
    <property type="entry name" value="SIMPL"/>
    <property type="match status" value="1"/>
</dbReference>